<dbReference type="EC" id="2.7.7.18" evidence="11"/>
<accession>A0A937DJ11</accession>
<sequence>MQYTKIKNKSLQNVMCMPHIQPGMKIGLFGGTFDPPHYGHIAIANIALTKLGLDQLWWIITPSHSFKDYSSQPSLSERIALSTKLVKNPYIHITAFEASHNYTHTFNTICQVKSRSKSVQFVWIMGADNIKTFHQWHHWKRLVRTVPIAIIDRFDTTLNYISSPMAKAFNYARLDESLSNTLCNKSPPAWIFIHNRHYIISSTILRKQKIHKNNFA</sequence>
<organism evidence="13 14">
    <name type="scientific">Candidatus Liberibacter ctenarytainae</name>
    <dbReference type="NCBI Taxonomy" id="2020335"/>
    <lineage>
        <taxon>Bacteria</taxon>
        <taxon>Pseudomonadati</taxon>
        <taxon>Pseudomonadota</taxon>
        <taxon>Alphaproteobacteria</taxon>
        <taxon>Hyphomicrobiales</taxon>
        <taxon>Rhizobiaceae</taxon>
        <taxon>Liberibacter</taxon>
    </lineage>
</organism>
<evidence type="ECO:0000256" key="3">
    <source>
        <dbReference type="ARBA" id="ARBA00009014"/>
    </source>
</evidence>
<dbReference type="NCBIfam" id="NF000845">
    <property type="entry name" value="PRK00071.2-4"/>
    <property type="match status" value="1"/>
</dbReference>
<keyword evidence="6 11" id="KW-0548">Nucleotidyltransferase</keyword>
<dbReference type="AlphaFoldDB" id="A0A937DJ11"/>
<evidence type="ECO:0000256" key="8">
    <source>
        <dbReference type="ARBA" id="ARBA00022840"/>
    </source>
</evidence>
<evidence type="ECO:0000256" key="4">
    <source>
        <dbReference type="ARBA" id="ARBA00022642"/>
    </source>
</evidence>
<evidence type="ECO:0000256" key="1">
    <source>
        <dbReference type="ARBA" id="ARBA00002324"/>
    </source>
</evidence>
<keyword evidence="9 11" id="KW-0520">NAD</keyword>
<keyword evidence="8 11" id="KW-0067">ATP-binding</keyword>
<dbReference type="GO" id="GO:0004515">
    <property type="term" value="F:nicotinate-nucleotide adenylyltransferase activity"/>
    <property type="evidence" value="ECO:0007669"/>
    <property type="project" value="UniProtKB-UniRule"/>
</dbReference>
<comment type="pathway">
    <text evidence="2 11">Cofactor biosynthesis; NAD(+) biosynthesis; deamido-NAD(+) from nicotinate D-ribonucleotide: step 1/1.</text>
</comment>
<dbReference type="SUPFAM" id="SSF52374">
    <property type="entry name" value="Nucleotidylyl transferase"/>
    <property type="match status" value="1"/>
</dbReference>
<gene>
    <name evidence="11" type="primary">nadD</name>
    <name evidence="13" type="ORF">EU981_02405</name>
</gene>
<proteinExistence type="inferred from homology"/>
<comment type="caution">
    <text evidence="13">The sequence shown here is derived from an EMBL/GenBank/DDBJ whole genome shotgun (WGS) entry which is preliminary data.</text>
</comment>
<feature type="domain" description="Cytidyltransferase-like" evidence="12">
    <location>
        <begin position="28"/>
        <end position="207"/>
    </location>
</feature>
<dbReference type="Proteomes" id="UP000736856">
    <property type="component" value="Unassembled WGS sequence"/>
</dbReference>
<comment type="catalytic activity">
    <reaction evidence="10 11">
        <text>nicotinate beta-D-ribonucleotide + ATP + H(+) = deamido-NAD(+) + diphosphate</text>
        <dbReference type="Rhea" id="RHEA:22860"/>
        <dbReference type="ChEBI" id="CHEBI:15378"/>
        <dbReference type="ChEBI" id="CHEBI:30616"/>
        <dbReference type="ChEBI" id="CHEBI:33019"/>
        <dbReference type="ChEBI" id="CHEBI:57502"/>
        <dbReference type="ChEBI" id="CHEBI:58437"/>
        <dbReference type="EC" id="2.7.7.18"/>
    </reaction>
</comment>
<dbReference type="CDD" id="cd02165">
    <property type="entry name" value="NMNAT"/>
    <property type="match status" value="1"/>
</dbReference>
<evidence type="ECO:0000256" key="11">
    <source>
        <dbReference type="HAMAP-Rule" id="MF_00244"/>
    </source>
</evidence>
<evidence type="ECO:0000256" key="2">
    <source>
        <dbReference type="ARBA" id="ARBA00005019"/>
    </source>
</evidence>
<evidence type="ECO:0000259" key="12">
    <source>
        <dbReference type="Pfam" id="PF01467"/>
    </source>
</evidence>
<keyword evidence="7 11" id="KW-0547">Nucleotide-binding</keyword>
<dbReference type="InterPro" id="IPR014729">
    <property type="entry name" value="Rossmann-like_a/b/a_fold"/>
</dbReference>
<dbReference type="EMBL" id="SEOL01000003">
    <property type="protein sequence ID" value="MBL0848936.1"/>
    <property type="molecule type" value="Genomic_DNA"/>
</dbReference>
<evidence type="ECO:0000256" key="5">
    <source>
        <dbReference type="ARBA" id="ARBA00022679"/>
    </source>
</evidence>
<evidence type="ECO:0000256" key="6">
    <source>
        <dbReference type="ARBA" id="ARBA00022695"/>
    </source>
</evidence>
<name>A0A937DJ11_9HYPH</name>
<comment type="similarity">
    <text evidence="3 11">Belongs to the NadD family.</text>
</comment>
<dbReference type="GO" id="GO:0005524">
    <property type="term" value="F:ATP binding"/>
    <property type="evidence" value="ECO:0007669"/>
    <property type="project" value="UniProtKB-KW"/>
</dbReference>
<dbReference type="HAMAP" id="MF_00244">
    <property type="entry name" value="NaMN_adenylyltr"/>
    <property type="match status" value="1"/>
</dbReference>
<evidence type="ECO:0000313" key="14">
    <source>
        <dbReference type="Proteomes" id="UP000736856"/>
    </source>
</evidence>
<keyword evidence="4 11" id="KW-0662">Pyridine nucleotide biosynthesis</keyword>
<dbReference type="PANTHER" id="PTHR39321:SF3">
    <property type="entry name" value="PHOSPHOPANTETHEINE ADENYLYLTRANSFERASE"/>
    <property type="match status" value="1"/>
</dbReference>
<evidence type="ECO:0000256" key="10">
    <source>
        <dbReference type="ARBA" id="ARBA00048721"/>
    </source>
</evidence>
<dbReference type="NCBIfam" id="TIGR00482">
    <property type="entry name" value="nicotinate (nicotinamide) nucleotide adenylyltransferase"/>
    <property type="match status" value="1"/>
</dbReference>
<reference evidence="13" key="1">
    <citation type="submission" date="2019-02" db="EMBL/GenBank/DDBJ databases">
        <title>A novel Candidatus Liberibacter species associated with the New Zealand native fuchsia psyllid, Ctenarytaina fuchsiae.</title>
        <authorList>
            <person name="Thompson S.M."/>
            <person name="Jorgensen N."/>
            <person name="David C."/>
            <person name="Bulman S.R."/>
            <person name="Smith G.R."/>
        </authorList>
    </citation>
    <scope>NUCLEOTIDE SEQUENCE</scope>
    <source>
        <strain evidence="13">Oxford</strain>
    </source>
</reference>
<dbReference type="Pfam" id="PF01467">
    <property type="entry name" value="CTP_transf_like"/>
    <property type="match status" value="1"/>
</dbReference>
<dbReference type="GO" id="GO:0009435">
    <property type="term" value="P:NAD+ biosynthetic process"/>
    <property type="evidence" value="ECO:0007669"/>
    <property type="project" value="UniProtKB-UniRule"/>
</dbReference>
<comment type="function">
    <text evidence="1 11">Catalyzes the reversible adenylation of nicotinate mononucleotide (NaMN) to nicotinic acid adenine dinucleotide (NaAD).</text>
</comment>
<dbReference type="InterPro" id="IPR004821">
    <property type="entry name" value="Cyt_trans-like"/>
</dbReference>
<dbReference type="Gene3D" id="3.40.50.620">
    <property type="entry name" value="HUPs"/>
    <property type="match status" value="1"/>
</dbReference>
<keyword evidence="5 11" id="KW-0808">Transferase</keyword>
<dbReference type="NCBIfam" id="TIGR00125">
    <property type="entry name" value="cyt_tran_rel"/>
    <property type="match status" value="1"/>
</dbReference>
<evidence type="ECO:0000256" key="9">
    <source>
        <dbReference type="ARBA" id="ARBA00023027"/>
    </source>
</evidence>
<dbReference type="InterPro" id="IPR005248">
    <property type="entry name" value="NadD/NMNAT"/>
</dbReference>
<evidence type="ECO:0000313" key="13">
    <source>
        <dbReference type="EMBL" id="MBL0848936.1"/>
    </source>
</evidence>
<dbReference type="PANTHER" id="PTHR39321">
    <property type="entry name" value="NICOTINATE-NUCLEOTIDE ADENYLYLTRANSFERASE-RELATED"/>
    <property type="match status" value="1"/>
</dbReference>
<protein>
    <recommendedName>
        <fullName evidence="11">Probable nicotinate-nucleotide adenylyltransferase</fullName>
        <ecNumber evidence="11">2.7.7.18</ecNumber>
    </recommendedName>
    <alternativeName>
        <fullName evidence="11">Deamido-NAD(+) diphosphorylase</fullName>
    </alternativeName>
    <alternativeName>
        <fullName evidence="11">Deamido-NAD(+) pyrophosphorylase</fullName>
    </alternativeName>
    <alternativeName>
        <fullName evidence="11">Nicotinate mononucleotide adenylyltransferase</fullName>
        <shortName evidence="11">NaMN adenylyltransferase</shortName>
    </alternativeName>
</protein>
<evidence type="ECO:0000256" key="7">
    <source>
        <dbReference type="ARBA" id="ARBA00022741"/>
    </source>
</evidence>